<evidence type="ECO:0000313" key="2">
    <source>
        <dbReference type="Araport" id="AT4G05018"/>
    </source>
</evidence>
<feature type="transmembrane region" description="Helical" evidence="1">
    <location>
        <begin position="39"/>
        <end position="59"/>
    </location>
</feature>
<dbReference type="Proteomes" id="UP000006548">
    <property type="component" value="Chromosome 4"/>
</dbReference>
<dbReference type="EMBL" id="CP002687">
    <property type="protein sequence ID" value="AEE82459.1"/>
    <property type="molecule type" value="Genomic_DNA"/>
</dbReference>
<gene>
    <name evidence="2 3" type="ordered locus">At4g05018</name>
</gene>
<keyword evidence="1" id="KW-0472">Membrane</keyword>
<reference evidence="4" key="2">
    <citation type="journal article" date="2017" name="Plant J.">
        <title>Araport11: a complete reannotation of the Arabidopsis thaliana reference genome.</title>
        <authorList>
            <person name="Cheng C.Y."/>
            <person name="Krishnakumar V."/>
            <person name="Chan A.P."/>
            <person name="Thibaud-Nissen F."/>
            <person name="Schobel S."/>
            <person name="Town C.D."/>
        </authorList>
    </citation>
    <scope>GENOME REANNOTATION</scope>
    <source>
        <strain evidence="4">cv. Columbia</strain>
    </source>
</reference>
<dbReference type="InParanoid" id="B3H479"/>
<dbReference type="PANTHER" id="PTHR37746">
    <property type="entry name" value="TRANSMEMBRANE PROTEIN"/>
    <property type="match status" value="1"/>
</dbReference>
<organism evidence="3 4">
    <name type="scientific">Arabidopsis thaliana</name>
    <name type="common">Mouse-ear cress</name>
    <dbReference type="NCBI Taxonomy" id="3702"/>
    <lineage>
        <taxon>Eukaryota</taxon>
        <taxon>Viridiplantae</taxon>
        <taxon>Streptophyta</taxon>
        <taxon>Embryophyta</taxon>
        <taxon>Tracheophyta</taxon>
        <taxon>Spermatophyta</taxon>
        <taxon>Magnoliopsida</taxon>
        <taxon>eudicotyledons</taxon>
        <taxon>Gunneridae</taxon>
        <taxon>Pentapetalae</taxon>
        <taxon>rosids</taxon>
        <taxon>malvids</taxon>
        <taxon>Brassicales</taxon>
        <taxon>Brassicaceae</taxon>
        <taxon>Camelineae</taxon>
        <taxon>Arabidopsis</taxon>
    </lineage>
</organism>
<feature type="transmembrane region" description="Helical" evidence="1">
    <location>
        <begin position="12"/>
        <end position="33"/>
    </location>
</feature>
<dbReference type="ExpressionAtlas" id="B3H479">
    <property type="expression patterns" value="baseline and differential"/>
</dbReference>
<dbReference type="TAIR" id="AT4G05018"/>
<dbReference type="RefSeq" id="NP_001118935.1">
    <property type="nucleotide sequence ID" value="NM_001125463.2"/>
</dbReference>
<dbReference type="PaxDb" id="3702-AT4G05018.1"/>
<evidence type="ECO:0000313" key="3">
    <source>
        <dbReference type="EMBL" id="AEE82459.1"/>
    </source>
</evidence>
<dbReference type="AlphaFoldDB" id="B3H479"/>
<name>B3H479_ARATH</name>
<dbReference type="PANTHER" id="PTHR37746:SF1">
    <property type="entry name" value="TRANSMEMBRANE PROTEIN"/>
    <property type="match status" value="1"/>
</dbReference>
<protein>
    <submittedName>
        <fullName evidence="3">Transmembrane protein</fullName>
    </submittedName>
</protein>
<dbReference type="OMA" id="KIPWTIF"/>
<dbReference type="HOGENOM" id="CLU_103103_0_0_1"/>
<accession>B3H479</accession>
<dbReference type="PhylomeDB" id="B3H479"/>
<dbReference type="GeneID" id="6240830"/>
<keyword evidence="1" id="KW-1133">Transmembrane helix</keyword>
<dbReference type="Araport" id="AT4G05018"/>
<dbReference type="KEGG" id="ath:AT4G05018"/>
<sequence>MEETGKIPWTIFFSHPLFSCFISLYTIFLLYFPQDSLRILISHVPLLIGAFLISCLHLGSTRKSIARPGSNEDSIGPELKTGLGLNPDFMEWNFKLGAPLEVIHKEEEEQSMTGVKDPTRFVMIKRFPSLSMFNPESDSELDRDFPVMSENDPTRFVRLERSIKPESDMDYDSELDNNLVIDVKDRTRFVKVEIFPSLSIFKPDSNSGSPEKLRCIYEIKTETLFVVLYSWRTIF</sequence>
<keyword evidence="1 3" id="KW-0812">Transmembrane</keyword>
<evidence type="ECO:0000256" key="1">
    <source>
        <dbReference type="SAM" id="Phobius"/>
    </source>
</evidence>
<proteinExistence type="predicted"/>
<reference evidence="3 4" key="1">
    <citation type="journal article" date="1999" name="Nature">
        <title>Sequence and analysis of chromosome 4 of the plant Arabidopsis thaliana.</title>
        <authorList>
            <consortium name="EU"/>
            <consortium name="CSHL and WU Arabidopsis Sequencing Project"/>
            <person name="Mayer K."/>
            <person name="Schuller C."/>
            <person name="Wambutt R."/>
            <person name="Murphy G."/>
            <person name="Volckaert G."/>
            <person name="Pohl T."/>
            <person name="Dusterhoft A."/>
            <person name="Stiekema W."/>
            <person name="Entian K.D."/>
            <person name="Terryn N."/>
            <person name="Harris B."/>
            <person name="Ansorge W."/>
            <person name="Brandt P."/>
            <person name="Grivell L."/>
            <person name="Rieger M."/>
            <person name="Weichselgartner M."/>
            <person name="de Simone V."/>
            <person name="Obermaier B."/>
            <person name="Mache R."/>
            <person name="Muller M."/>
            <person name="Kreis M."/>
            <person name="Delseny M."/>
            <person name="Puigdomenech P."/>
            <person name="Watson M."/>
            <person name="Schmidtheini T."/>
            <person name="Reichert B."/>
            <person name="Portatelle D."/>
            <person name="Perez-Alonso M."/>
            <person name="Boutry M."/>
            <person name="Bancroft I."/>
            <person name="Vos P."/>
            <person name="Hoheisel J."/>
            <person name="Zimmermann W."/>
            <person name="Wedler H."/>
            <person name="Ridley P."/>
            <person name="Langham S.A."/>
            <person name="McCullagh B."/>
            <person name="Bilham L."/>
            <person name="Robben J."/>
            <person name="Van der Schueren J."/>
            <person name="Grymonprez B."/>
            <person name="Chuang Y.J."/>
            <person name="Vandenbussche F."/>
            <person name="Braeken M."/>
            <person name="Weltjens I."/>
            <person name="Voet M."/>
            <person name="Bastiaens I."/>
            <person name="Aert R."/>
            <person name="Defoor E."/>
            <person name="Weitzenegger T."/>
            <person name="Bothe G."/>
            <person name="Ramsperger U."/>
            <person name="Hilbert H."/>
            <person name="Braun M."/>
            <person name="Holzer E."/>
            <person name="Brandt A."/>
            <person name="Peters S."/>
            <person name="van Staveren M."/>
            <person name="Dirske W."/>
            <person name="Mooijman P."/>
            <person name="Klein Lankhorst R."/>
            <person name="Rose M."/>
            <person name="Hauf J."/>
            <person name="Kotter P."/>
            <person name="Berneiser S."/>
            <person name="Hempel S."/>
            <person name="Feldpausch M."/>
            <person name="Lamberth S."/>
            <person name="Van den Daele H."/>
            <person name="De Keyser A."/>
            <person name="Buysshaert C."/>
            <person name="Gielen J."/>
            <person name="Villarroel R."/>
            <person name="De Clercq R."/>
            <person name="Van Montagu M."/>
            <person name="Rogers J."/>
            <person name="Cronin A."/>
            <person name="Quail M."/>
            <person name="Bray-Allen S."/>
            <person name="Clark L."/>
            <person name="Doggett J."/>
            <person name="Hall S."/>
            <person name="Kay M."/>
            <person name="Lennard N."/>
            <person name="McLay K."/>
            <person name="Mayes R."/>
            <person name="Pettett A."/>
            <person name="Rajandream M.A."/>
            <person name="Lyne M."/>
            <person name="Benes V."/>
            <person name="Rechmann S."/>
            <person name="Borkova D."/>
            <person name="Blocker H."/>
            <person name="Scharfe M."/>
            <person name="Grimm M."/>
            <person name="Lohnert T.H."/>
            <person name="Dose S."/>
            <person name="de Haan M."/>
            <person name="Maarse A."/>
            <person name="Schafer M."/>
            <person name="Muller-Auer S."/>
            <person name="Gabel C."/>
            <person name="Fuchs M."/>
            <person name="Fartmann B."/>
            <person name="Granderath K."/>
            <person name="Dauner D."/>
            <person name="Herzl A."/>
            <person name="Neumann S."/>
            <person name="Argiriou A."/>
            <person name="Vitale D."/>
            <person name="Liguori R."/>
            <person name="Piravandi E."/>
            <person name="Massenet O."/>
            <person name="Quigley F."/>
            <person name="Clabauld G."/>
            <person name="Mundlein A."/>
            <person name="Felber R."/>
            <person name="Schnabl S."/>
            <person name="Hiller R."/>
            <person name="Schmidt W."/>
            <person name="Lecharny A."/>
            <person name="Aubourg S."/>
            <person name="Chefdor F."/>
            <person name="Cooke R."/>
            <person name="Berger C."/>
            <person name="Montfort A."/>
            <person name="Casacuberta E."/>
            <person name="Gibbons T."/>
            <person name="Weber N."/>
            <person name="Vandenbol M."/>
            <person name="Bargues M."/>
            <person name="Terol J."/>
            <person name="Torres A."/>
            <person name="Perez-Perez A."/>
            <person name="Purnelle B."/>
            <person name="Bent E."/>
            <person name="Johnson S."/>
            <person name="Tacon D."/>
            <person name="Jesse T."/>
            <person name="Heijnen L."/>
            <person name="Schwarz S."/>
            <person name="Scholler P."/>
            <person name="Heber S."/>
            <person name="Francs P."/>
            <person name="Bielke C."/>
            <person name="Frishman D."/>
            <person name="Haase D."/>
            <person name="Lemcke K."/>
            <person name="Mewes H.W."/>
            <person name="Stocker S."/>
            <person name="Zaccaria P."/>
            <person name="Bevan M."/>
            <person name="Wilson R.K."/>
            <person name="de la Bastide M."/>
            <person name="Habermann K."/>
            <person name="Parnell L."/>
            <person name="Dedhia N."/>
            <person name="Gnoj L."/>
            <person name="Schutz K."/>
            <person name="Huang E."/>
            <person name="Spiegel L."/>
            <person name="Sehkon M."/>
            <person name="Murray J."/>
            <person name="Sheet P."/>
            <person name="Cordes M."/>
            <person name="Abu-Threideh J."/>
            <person name="Stoneking T."/>
            <person name="Kalicki J."/>
            <person name="Graves T."/>
            <person name="Harmon G."/>
            <person name="Edwards J."/>
            <person name="Latreille P."/>
            <person name="Courtney L."/>
            <person name="Cloud J."/>
            <person name="Abbott A."/>
            <person name="Scott K."/>
            <person name="Johnson D."/>
            <person name="Minx P."/>
            <person name="Bentley D."/>
            <person name="Fulton B."/>
            <person name="Miller N."/>
            <person name="Greco T."/>
            <person name="Kemp K."/>
            <person name="Kramer J."/>
            <person name="Fulton L."/>
            <person name="Mardis E."/>
            <person name="Dante M."/>
            <person name="Pepin K."/>
            <person name="Hillier L."/>
            <person name="Nelson J."/>
            <person name="Spieth J."/>
            <person name="Ryan E."/>
            <person name="Andrews S."/>
            <person name="Geisel C."/>
            <person name="Layman D."/>
            <person name="Du H."/>
            <person name="Ali J."/>
            <person name="Berghoff A."/>
            <person name="Jones K."/>
            <person name="Drone K."/>
            <person name="Cotton M."/>
            <person name="Joshu C."/>
            <person name="Antonoiu B."/>
            <person name="Zidanic M."/>
            <person name="Strong C."/>
            <person name="Sun H."/>
            <person name="Lamar B."/>
            <person name="Yordan C."/>
            <person name="Ma P."/>
            <person name="Zhong J."/>
            <person name="Preston R."/>
            <person name="Vil D."/>
            <person name="Shekher M."/>
            <person name="Matero A."/>
            <person name="Shah R."/>
            <person name="Swaby I.K."/>
            <person name="O'Shaughnessy A."/>
            <person name="Rodriguez M."/>
            <person name="Hoffmann J."/>
            <person name="Till S."/>
            <person name="Granat S."/>
            <person name="Shohdy N."/>
            <person name="Hasegawa A."/>
            <person name="Hameed A."/>
            <person name="Lodhi M."/>
            <person name="Johnson A."/>
            <person name="Chen E."/>
            <person name="Marra M."/>
            <person name="Martienssen R."/>
            <person name="McCombie W.R."/>
        </authorList>
    </citation>
    <scope>NUCLEOTIDE SEQUENCE [LARGE SCALE GENOMIC DNA]</scope>
    <source>
        <strain evidence="4">cv. Columbia</strain>
    </source>
</reference>
<keyword evidence="4" id="KW-1185">Reference proteome</keyword>
<evidence type="ECO:0000313" key="4">
    <source>
        <dbReference type="Proteomes" id="UP000006548"/>
    </source>
</evidence>